<dbReference type="InterPro" id="IPR011990">
    <property type="entry name" value="TPR-like_helical_dom_sf"/>
</dbReference>
<dbReference type="Proteomes" id="UP000620124">
    <property type="component" value="Unassembled WGS sequence"/>
</dbReference>
<feature type="repeat" description="TPR" evidence="3">
    <location>
        <begin position="2"/>
        <end position="35"/>
    </location>
</feature>
<dbReference type="SMART" id="SM00028">
    <property type="entry name" value="TPR"/>
    <property type="match status" value="3"/>
</dbReference>
<organism evidence="4 5">
    <name type="scientific">Mycena venus</name>
    <dbReference type="NCBI Taxonomy" id="2733690"/>
    <lineage>
        <taxon>Eukaryota</taxon>
        <taxon>Fungi</taxon>
        <taxon>Dikarya</taxon>
        <taxon>Basidiomycota</taxon>
        <taxon>Agaricomycotina</taxon>
        <taxon>Agaricomycetes</taxon>
        <taxon>Agaricomycetidae</taxon>
        <taxon>Agaricales</taxon>
        <taxon>Marasmiineae</taxon>
        <taxon>Mycenaceae</taxon>
        <taxon>Mycena</taxon>
    </lineage>
</organism>
<accession>A0A8H6YGV0</accession>
<dbReference type="AlphaFoldDB" id="A0A8H6YGV0"/>
<dbReference type="PANTHER" id="PTHR22904">
    <property type="entry name" value="TPR REPEAT CONTAINING PROTEIN"/>
    <property type="match status" value="1"/>
</dbReference>
<evidence type="ECO:0000256" key="2">
    <source>
        <dbReference type="ARBA" id="ARBA00022803"/>
    </source>
</evidence>
<dbReference type="Pfam" id="PF13414">
    <property type="entry name" value="TPR_11"/>
    <property type="match status" value="1"/>
</dbReference>
<dbReference type="OrthoDB" id="2362444at2759"/>
<dbReference type="SUPFAM" id="SSF48452">
    <property type="entry name" value="TPR-like"/>
    <property type="match status" value="1"/>
</dbReference>
<dbReference type="PANTHER" id="PTHR22904:SF523">
    <property type="entry name" value="STRESS-INDUCED-PHOSPHOPROTEIN 1"/>
    <property type="match status" value="1"/>
</dbReference>
<dbReference type="GO" id="GO:0051879">
    <property type="term" value="F:Hsp90 protein binding"/>
    <property type="evidence" value="ECO:0007669"/>
    <property type="project" value="TreeGrafter"/>
</dbReference>
<evidence type="ECO:0000313" key="4">
    <source>
        <dbReference type="EMBL" id="KAF7357740.1"/>
    </source>
</evidence>
<dbReference type="EMBL" id="JACAZI010000006">
    <property type="protein sequence ID" value="KAF7357740.1"/>
    <property type="molecule type" value="Genomic_DNA"/>
</dbReference>
<evidence type="ECO:0000256" key="1">
    <source>
        <dbReference type="ARBA" id="ARBA00022737"/>
    </source>
</evidence>
<gene>
    <name evidence="4" type="ORF">MVEN_00819900</name>
</gene>
<dbReference type="InterPro" id="IPR019734">
    <property type="entry name" value="TPR_rpt"/>
</dbReference>
<evidence type="ECO:0000256" key="3">
    <source>
        <dbReference type="PROSITE-ProRule" id="PRU00339"/>
    </source>
</evidence>
<sequence length="339" mass="37440">MAEELKVAGNALFTSKSYEAAARKYSEAIQLNPQSAVLYSNRAACHLALARHEDGLLDATKATKLDPTYSKGWYRKGACEDALGQLPESIESYQTAETTALTAAQRSTIQATLRSVQDKILDPSLMSIDVMKALARAHDIPLPPSTSRNVVYQALSTHPLFGSEPKLRLLLIPQSETAPLTQLELERGPDIRQKIAALLTCRLVDCVLLHSEDQIAYAREKPFGVGIGRLHTSYEAWMDDSAIADRPLNKRACQLLRRPKTYGPIAVMKTTCIKSDADLFSKSTDIVCFERVDEEELLSDHFKALRAEWVRYKGTGDAPLVIETGGSSRQSVKTVYVSL</sequence>
<evidence type="ECO:0000313" key="5">
    <source>
        <dbReference type="Proteomes" id="UP000620124"/>
    </source>
</evidence>
<keyword evidence="5" id="KW-1185">Reference proteome</keyword>
<keyword evidence="2 3" id="KW-0802">TPR repeat</keyword>
<comment type="caution">
    <text evidence="4">The sequence shown here is derived from an EMBL/GenBank/DDBJ whole genome shotgun (WGS) entry which is preliminary data.</text>
</comment>
<keyword evidence="1" id="KW-0677">Repeat</keyword>
<dbReference type="PROSITE" id="PS50005">
    <property type="entry name" value="TPR"/>
    <property type="match status" value="1"/>
</dbReference>
<dbReference type="Gene3D" id="1.25.40.10">
    <property type="entry name" value="Tetratricopeptide repeat domain"/>
    <property type="match status" value="1"/>
</dbReference>
<reference evidence="4" key="1">
    <citation type="submission" date="2020-05" db="EMBL/GenBank/DDBJ databases">
        <title>Mycena genomes resolve the evolution of fungal bioluminescence.</title>
        <authorList>
            <person name="Tsai I.J."/>
        </authorList>
    </citation>
    <scope>NUCLEOTIDE SEQUENCE</scope>
    <source>
        <strain evidence="4">CCC161011</strain>
    </source>
</reference>
<name>A0A8H6YGV0_9AGAR</name>
<proteinExistence type="predicted"/>
<protein>
    <submittedName>
        <fullName evidence="4">TPR-REGION domain-containing protein</fullName>
    </submittedName>
</protein>